<dbReference type="Pfam" id="PF07734">
    <property type="entry name" value="FBA_1"/>
    <property type="match status" value="1"/>
</dbReference>
<evidence type="ECO:0000313" key="3">
    <source>
        <dbReference type="Proteomes" id="UP001497516"/>
    </source>
</evidence>
<reference evidence="2 3" key="1">
    <citation type="submission" date="2024-04" db="EMBL/GenBank/DDBJ databases">
        <authorList>
            <person name="Fracassetti M."/>
        </authorList>
    </citation>
    <scope>NUCLEOTIDE SEQUENCE [LARGE SCALE GENOMIC DNA]</scope>
</reference>
<dbReference type="EMBL" id="OZ034815">
    <property type="protein sequence ID" value="CAL1368427.1"/>
    <property type="molecule type" value="Genomic_DNA"/>
</dbReference>
<proteinExistence type="predicted"/>
<evidence type="ECO:0000313" key="2">
    <source>
        <dbReference type="EMBL" id="CAL1368427.1"/>
    </source>
</evidence>
<dbReference type="Proteomes" id="UP001497516">
    <property type="component" value="Chromosome 2"/>
</dbReference>
<dbReference type="InterPro" id="IPR050796">
    <property type="entry name" value="SCF_F-box_component"/>
</dbReference>
<feature type="domain" description="F-box associated beta-propeller type 1" evidence="1">
    <location>
        <begin position="140"/>
        <end position="265"/>
    </location>
</feature>
<dbReference type="PANTHER" id="PTHR31672">
    <property type="entry name" value="BNACNNG10540D PROTEIN"/>
    <property type="match status" value="1"/>
</dbReference>
<protein>
    <recommendedName>
        <fullName evidence="1">F-box associated beta-propeller type 1 domain-containing protein</fullName>
    </recommendedName>
</protein>
<keyword evidence="3" id="KW-1185">Reference proteome</keyword>
<evidence type="ECO:0000259" key="1">
    <source>
        <dbReference type="Pfam" id="PF07734"/>
    </source>
</evidence>
<name>A0AAV2D672_9ROSI</name>
<dbReference type="PANTHER" id="PTHR31672:SF13">
    <property type="entry name" value="F-BOX PROTEIN CPR30-LIKE"/>
    <property type="match status" value="1"/>
</dbReference>
<sequence length="321" mass="36622">MHYIQPSQPLLFDPSSIFHNSKVTLPFRSRHTPDPVNNPPKQIRDLENVGPHSLWSRQRYSGPPSPWELGKLRCVNKEWRSIIDDPDFIQGQHRRFTSLFFSWWGEAVVLRSRPGTFGPGGVPLPLTYFVDHIIMGSYHGLLCLGDYQYQLLLFNPAFPEEMRLVTLLDFMRAEPSLGYLFENGSFQSDLVHWKAYGFGYDKVASDYKAVVLLLVKECDRGKVYILTYQFGTKSFRCLQVNKFLHQLYRQRLGVLLSGALHWITGGFEFNSDVSDSITEFRQPDYSGDKEGSLSCFKSVGVVDSCLSVFATFIGSDGLMFG</sequence>
<dbReference type="AlphaFoldDB" id="A0AAV2D672"/>
<organism evidence="2 3">
    <name type="scientific">Linum trigynum</name>
    <dbReference type="NCBI Taxonomy" id="586398"/>
    <lineage>
        <taxon>Eukaryota</taxon>
        <taxon>Viridiplantae</taxon>
        <taxon>Streptophyta</taxon>
        <taxon>Embryophyta</taxon>
        <taxon>Tracheophyta</taxon>
        <taxon>Spermatophyta</taxon>
        <taxon>Magnoliopsida</taxon>
        <taxon>eudicotyledons</taxon>
        <taxon>Gunneridae</taxon>
        <taxon>Pentapetalae</taxon>
        <taxon>rosids</taxon>
        <taxon>fabids</taxon>
        <taxon>Malpighiales</taxon>
        <taxon>Linaceae</taxon>
        <taxon>Linum</taxon>
    </lineage>
</organism>
<gene>
    <name evidence="2" type="ORF">LTRI10_LOCUS11566</name>
</gene>
<dbReference type="InterPro" id="IPR006527">
    <property type="entry name" value="F-box-assoc_dom_typ1"/>
</dbReference>
<accession>A0AAV2D672</accession>